<proteinExistence type="predicted"/>
<dbReference type="Pfam" id="PF13600">
    <property type="entry name" value="DUF4140"/>
    <property type="match status" value="1"/>
</dbReference>
<name>A0A4R0ICR1_9ACTN</name>
<comment type="caution">
    <text evidence="5">The sequence shown here is derived from an EMBL/GenBank/DDBJ whole genome shotgun (WGS) entry which is preliminary data.</text>
</comment>
<dbReference type="Pfam" id="PF13598">
    <property type="entry name" value="DUF4139"/>
    <property type="match status" value="1"/>
</dbReference>
<keyword evidence="6" id="KW-1185">Reference proteome</keyword>
<dbReference type="EMBL" id="SJJY01000002">
    <property type="protein sequence ID" value="TCC24645.1"/>
    <property type="molecule type" value="Genomic_DNA"/>
</dbReference>
<dbReference type="RefSeq" id="WP_131461137.1">
    <property type="nucleotide sequence ID" value="NZ_SJJY01000002.1"/>
</dbReference>
<evidence type="ECO:0000313" key="6">
    <source>
        <dbReference type="Proteomes" id="UP000292385"/>
    </source>
</evidence>
<dbReference type="InterPro" id="IPR037291">
    <property type="entry name" value="DUF4139"/>
</dbReference>
<evidence type="ECO:0000256" key="1">
    <source>
        <dbReference type="SAM" id="Coils"/>
    </source>
</evidence>
<evidence type="ECO:0000259" key="2">
    <source>
        <dbReference type="Pfam" id="PF13598"/>
    </source>
</evidence>
<sequence length="522" mass="56615">MSELVVEAPVVAVTVYPDRARVTRRGRITVPGGDQVVYVEPLPLLLEQDSVRVSGRGPATVLGVDVATRYHPQAPDETVAELKRAQRAAQDEIAALGDADDVQVQLETFLGQLAKRAGGSFARTLASGDQGAELGGFTESLAGRLSAVRATRRELTVQRREVEERLAAVDRRLAALKEKRAPDRLTAAVSLALESEAEVEVEIELSYIVPAAGWTSSYDVRLTGDRLTLSWYGLITQYTGEDWPECDLTLSTARPTVTAKVPELDAWYLDRAHPHPPMPVAAPAAAPYRGTVTPQSAFAEGLQRADFADLDATVEQGVTAATYTPPRPVAVPADGATHRATIAAIELDADLDYITAPVRSTDVHLRATVVNSSVHTLPAGKAAVFHEADFVGSAALPLWAAGEDVELALGLDDRIRVERKLVRRDATKATLGSTRRRQVEYETKIENHTPRTARITVLDQFPVARDHEITVKRLTADPEPAETTDLGVVTWKLDLAPDTETTVKLAFRVDTGKSVDLTGWRE</sequence>
<feature type="coiled-coil region" evidence="1">
    <location>
        <begin position="145"/>
        <end position="179"/>
    </location>
</feature>
<dbReference type="Proteomes" id="UP000292385">
    <property type="component" value="Unassembled WGS sequence"/>
</dbReference>
<keyword evidence="1" id="KW-0175">Coiled coil</keyword>
<evidence type="ECO:0000313" key="4">
    <source>
        <dbReference type="EMBL" id="TCC24645.1"/>
    </source>
</evidence>
<accession>A0A4R0ICR1</accession>
<dbReference type="InterPro" id="IPR025554">
    <property type="entry name" value="DUF4140"/>
</dbReference>
<evidence type="ECO:0000259" key="3">
    <source>
        <dbReference type="Pfam" id="PF13600"/>
    </source>
</evidence>
<gene>
    <name evidence="4" type="ORF">E0H58_10470</name>
    <name evidence="5" type="ORF">E0H92_38250</name>
</gene>
<dbReference type="InterPro" id="IPR011935">
    <property type="entry name" value="CHP02231"/>
</dbReference>
<dbReference type="AlphaFoldDB" id="A0A4R0ICR1"/>
<evidence type="ECO:0000313" key="5">
    <source>
        <dbReference type="EMBL" id="TCC30941.1"/>
    </source>
</evidence>
<organism evidence="5 7">
    <name type="scientific">Kribbella speibonae</name>
    <dbReference type="NCBI Taxonomy" id="1572660"/>
    <lineage>
        <taxon>Bacteria</taxon>
        <taxon>Bacillati</taxon>
        <taxon>Actinomycetota</taxon>
        <taxon>Actinomycetes</taxon>
        <taxon>Propionibacteriales</taxon>
        <taxon>Kribbellaceae</taxon>
        <taxon>Kribbella</taxon>
    </lineage>
</organism>
<dbReference type="Proteomes" id="UP000294225">
    <property type="component" value="Unassembled WGS sequence"/>
</dbReference>
<protein>
    <submittedName>
        <fullName evidence="5">Mucoidy inhibitor MuiA family protein</fullName>
    </submittedName>
</protein>
<dbReference type="PANTHER" id="PTHR31005:SF8">
    <property type="entry name" value="DUF4139 DOMAIN-CONTAINING PROTEIN"/>
    <property type="match status" value="1"/>
</dbReference>
<reference evidence="6 7" key="1">
    <citation type="submission" date="2019-02" db="EMBL/GenBank/DDBJ databases">
        <title>Kribbella capetownensis sp. nov. and Kribbella speibonae sp. nov., isolated from soil.</title>
        <authorList>
            <person name="Curtis S.M."/>
            <person name="Norton I."/>
            <person name="Everest G.J."/>
            <person name="Meyers P.R."/>
        </authorList>
    </citation>
    <scope>NUCLEOTIDE SEQUENCE [LARGE SCALE GENOMIC DNA]</scope>
    <source>
        <strain evidence="4 6">SK5</strain>
        <strain evidence="5 7">YM55</strain>
    </source>
</reference>
<dbReference type="PANTHER" id="PTHR31005">
    <property type="entry name" value="DUF4139 DOMAIN-CONTAINING PROTEIN"/>
    <property type="match status" value="1"/>
</dbReference>
<feature type="domain" description="DUF4139" evidence="2">
    <location>
        <begin position="203"/>
        <end position="510"/>
    </location>
</feature>
<dbReference type="EMBL" id="SJKC01000007">
    <property type="protein sequence ID" value="TCC30941.1"/>
    <property type="molecule type" value="Genomic_DNA"/>
</dbReference>
<evidence type="ECO:0000313" key="7">
    <source>
        <dbReference type="Proteomes" id="UP000294225"/>
    </source>
</evidence>
<dbReference type="NCBIfam" id="TIGR02231">
    <property type="entry name" value="mucoidy inhibitor MuiA family protein"/>
    <property type="match status" value="1"/>
</dbReference>
<feature type="domain" description="DUF4140" evidence="3">
    <location>
        <begin position="13"/>
        <end position="109"/>
    </location>
</feature>